<evidence type="ECO:0000313" key="2">
    <source>
        <dbReference type="Proteomes" id="UP000178155"/>
    </source>
</evidence>
<evidence type="ECO:0000313" key="1">
    <source>
        <dbReference type="EMBL" id="OGN32932.1"/>
    </source>
</evidence>
<reference evidence="1 2" key="1">
    <citation type="journal article" date="2016" name="Nat. Commun.">
        <title>Thousands of microbial genomes shed light on interconnected biogeochemical processes in an aquifer system.</title>
        <authorList>
            <person name="Anantharaman K."/>
            <person name="Brown C.T."/>
            <person name="Hug L.A."/>
            <person name="Sharon I."/>
            <person name="Castelle C.J."/>
            <person name="Probst A.J."/>
            <person name="Thomas B.C."/>
            <person name="Singh A."/>
            <person name="Wilkins M.J."/>
            <person name="Karaoz U."/>
            <person name="Brodie E.L."/>
            <person name="Williams K.H."/>
            <person name="Hubbard S.S."/>
            <person name="Banfield J.F."/>
        </authorList>
    </citation>
    <scope>NUCLEOTIDE SEQUENCE [LARGE SCALE GENOMIC DNA]</scope>
</reference>
<dbReference type="EMBL" id="MGKW01000044">
    <property type="protein sequence ID" value="OGN32932.1"/>
    <property type="molecule type" value="Genomic_DNA"/>
</dbReference>
<dbReference type="Proteomes" id="UP000178155">
    <property type="component" value="Unassembled WGS sequence"/>
</dbReference>
<sequence>MSGVHSSSKFTRRSFVKQNSGRVRSLTTFPFSWRWPMVTRTLRTFVVVALMALAFSACKKHNPNVPSPTDDTEYVTIPVADPSNLEKAFLRFHRPDDAVVVNPSYRSSGVMLAWYDLKDNVKSWRTKGCSISATSDGDWNPETKIFTCIKFETDNLLPLDTEIYIWGIDSALAPPQVAREFIVNGILLPPGERTGIQSWPVGVFKIGRDLKPYW</sequence>
<proteinExistence type="predicted"/>
<dbReference type="AlphaFoldDB" id="A0A1F8H5T1"/>
<name>A0A1F8H5T1_9BACT</name>
<accession>A0A1F8H5T1</accession>
<organism evidence="1 2">
    <name type="scientific">Candidatus Yanofskybacteria bacterium RIFCSPLOWO2_02_FULL_47_9b</name>
    <dbReference type="NCBI Taxonomy" id="1802708"/>
    <lineage>
        <taxon>Bacteria</taxon>
        <taxon>Candidatus Yanofskyibacteriota</taxon>
    </lineage>
</organism>
<protein>
    <submittedName>
        <fullName evidence="1">Uncharacterized protein</fullName>
    </submittedName>
</protein>
<comment type="caution">
    <text evidence="1">The sequence shown here is derived from an EMBL/GenBank/DDBJ whole genome shotgun (WGS) entry which is preliminary data.</text>
</comment>
<gene>
    <name evidence="1" type="ORF">A3I39_02380</name>
</gene>